<evidence type="ECO:0008006" key="4">
    <source>
        <dbReference type="Google" id="ProtNLM"/>
    </source>
</evidence>
<dbReference type="AlphaFoldDB" id="A0AAV5QRT3"/>
<evidence type="ECO:0000256" key="1">
    <source>
        <dbReference type="SAM" id="MobiDB-lite"/>
    </source>
</evidence>
<keyword evidence="3" id="KW-1185">Reference proteome</keyword>
<organism evidence="2 3">
    <name type="scientific">Saccharomycopsis crataegensis</name>
    <dbReference type="NCBI Taxonomy" id="43959"/>
    <lineage>
        <taxon>Eukaryota</taxon>
        <taxon>Fungi</taxon>
        <taxon>Dikarya</taxon>
        <taxon>Ascomycota</taxon>
        <taxon>Saccharomycotina</taxon>
        <taxon>Saccharomycetes</taxon>
        <taxon>Saccharomycopsidaceae</taxon>
        <taxon>Saccharomycopsis</taxon>
    </lineage>
</organism>
<dbReference type="RefSeq" id="XP_064854113.1">
    <property type="nucleotide sequence ID" value="XM_064998041.1"/>
</dbReference>
<name>A0AAV5QRT3_9ASCO</name>
<comment type="caution">
    <text evidence="2">The sequence shown here is derived from an EMBL/GenBank/DDBJ whole genome shotgun (WGS) entry which is preliminary data.</text>
</comment>
<sequence>MVSPTPKNTRLCCALDECLGFNIPDSKLVTKTGHSNYERKYSFRHQKLASLQSIVASSYYSGSEDDDISGQAMRDVDPIRIPPRNPIRWSLINQNFTPVTNPSPKVLEEDESELGSVSDILSLYNRSDDKSDNQSFQQSVISESVLQEKAKDIVFPKNDETGDCDGGLQFYESNNGGSSPSVPAEEIPIFINSNTHINETSANFLSSSTTIASDCSIDDKPNFSDISDDRSNVATTNVGITSSEETMSDQFYFTNNFHESGNDGTENTGLMWNLELPVGETDLHAAAKQRLSSEGPNKLRSNGVINHKRSNSGESQVSDITFETTISQSTAATSIFGSDDKNKRDQFLSNSIALTSPNVGMETDLKISEVGEVCYQQQQQQQQLGNPCDDGTISKQIQVDYQQNHEQGNSENSTKTLDPFESIYGFQNFNHSPLSKRKQASVDQIGYAAYVDINYESLPQAQQIKQETPNFLQNFEKNNSSFKDESRGFPNDTASSEIIASNISILRNILYEEDGYDSNNFQVSINEHLETWSSGVIGGDVAHEPMERPKYSMFGSSMKKLYHSDENRLKLKKIKLGLPNINSLNPANLKMKTLQKFPHNLKEFIITKASKY</sequence>
<dbReference type="EMBL" id="BTFZ01000011">
    <property type="protein sequence ID" value="GMM37117.1"/>
    <property type="molecule type" value="Genomic_DNA"/>
</dbReference>
<evidence type="ECO:0000313" key="2">
    <source>
        <dbReference type="EMBL" id="GMM37117.1"/>
    </source>
</evidence>
<feature type="region of interest" description="Disordered" evidence="1">
    <location>
        <begin position="289"/>
        <end position="316"/>
    </location>
</feature>
<dbReference type="Proteomes" id="UP001360560">
    <property type="component" value="Unassembled WGS sequence"/>
</dbReference>
<feature type="compositionally biased region" description="Polar residues" evidence="1">
    <location>
        <begin position="290"/>
        <end position="304"/>
    </location>
</feature>
<evidence type="ECO:0000313" key="3">
    <source>
        <dbReference type="Proteomes" id="UP001360560"/>
    </source>
</evidence>
<protein>
    <recommendedName>
        <fullName evidence="4">Protein aurora borealis</fullName>
    </recommendedName>
</protein>
<proteinExistence type="predicted"/>
<accession>A0AAV5QRT3</accession>
<reference evidence="2 3" key="1">
    <citation type="journal article" date="2023" name="Elife">
        <title>Identification of key yeast species and microbe-microbe interactions impacting larval growth of Drosophila in the wild.</title>
        <authorList>
            <person name="Mure A."/>
            <person name="Sugiura Y."/>
            <person name="Maeda R."/>
            <person name="Honda K."/>
            <person name="Sakurai N."/>
            <person name="Takahashi Y."/>
            <person name="Watada M."/>
            <person name="Katoh T."/>
            <person name="Gotoh A."/>
            <person name="Gotoh Y."/>
            <person name="Taniguchi I."/>
            <person name="Nakamura K."/>
            <person name="Hayashi T."/>
            <person name="Katayama T."/>
            <person name="Uemura T."/>
            <person name="Hattori Y."/>
        </authorList>
    </citation>
    <scope>NUCLEOTIDE SEQUENCE [LARGE SCALE GENOMIC DNA]</scope>
    <source>
        <strain evidence="2 3">SC-9</strain>
    </source>
</reference>
<dbReference type="GeneID" id="90075092"/>
<gene>
    <name evidence="2" type="ORF">DASC09_044420</name>
</gene>